<gene>
    <name evidence="1" type="ORF">rCG_51380</name>
</gene>
<proteinExistence type="predicted"/>
<evidence type="ECO:0000313" key="1">
    <source>
        <dbReference type="EMBL" id="EDL92530.1"/>
    </source>
</evidence>
<accession>A6IZ52</accession>
<evidence type="ECO:0000313" key="2">
    <source>
        <dbReference type="Proteomes" id="UP000234681"/>
    </source>
</evidence>
<reference evidence="2" key="1">
    <citation type="submission" date="2005-09" db="EMBL/GenBank/DDBJ databases">
        <authorList>
            <person name="Mural R.J."/>
            <person name="Li P.W."/>
            <person name="Adams M.D."/>
            <person name="Amanatides P.G."/>
            <person name="Baden-Tillson H."/>
            <person name="Barnstead M."/>
            <person name="Chin S.H."/>
            <person name="Dew I."/>
            <person name="Evans C.A."/>
            <person name="Ferriera S."/>
            <person name="Flanigan M."/>
            <person name="Fosler C."/>
            <person name="Glodek A."/>
            <person name="Gu Z."/>
            <person name="Holt R.A."/>
            <person name="Jennings D."/>
            <person name="Kraft C.L."/>
            <person name="Lu F."/>
            <person name="Nguyen T."/>
            <person name="Nusskern D.R."/>
            <person name="Pfannkoch C.M."/>
            <person name="Sitter C."/>
            <person name="Sutton G.G."/>
            <person name="Venter J.C."/>
            <person name="Wang Z."/>
            <person name="Woodage T."/>
            <person name="Zheng X.H."/>
            <person name="Zhong F."/>
        </authorList>
    </citation>
    <scope>NUCLEOTIDE SEQUENCE [LARGE SCALE GENOMIC DNA]</scope>
    <source>
        <strain>BN</strain>
        <strain evidence="2">Sprague-Dawley</strain>
    </source>
</reference>
<sequence>MSPLRTVWGCSRKVVRESIQGKVIKIPPSTQETIPFTSHSVI</sequence>
<dbReference type="Proteomes" id="UP000234681">
    <property type="component" value="Chromosome 19"/>
</dbReference>
<name>A6IZ52_RAT</name>
<dbReference type="EMBL" id="CH473972">
    <property type="protein sequence ID" value="EDL92530.1"/>
    <property type="molecule type" value="Genomic_DNA"/>
</dbReference>
<organism evidence="1 2">
    <name type="scientific">Rattus norvegicus</name>
    <name type="common">Rat</name>
    <dbReference type="NCBI Taxonomy" id="10116"/>
    <lineage>
        <taxon>Eukaryota</taxon>
        <taxon>Metazoa</taxon>
        <taxon>Chordata</taxon>
        <taxon>Craniata</taxon>
        <taxon>Vertebrata</taxon>
        <taxon>Euteleostomi</taxon>
        <taxon>Mammalia</taxon>
        <taxon>Eutheria</taxon>
        <taxon>Euarchontoglires</taxon>
        <taxon>Glires</taxon>
        <taxon>Rodentia</taxon>
        <taxon>Myomorpha</taxon>
        <taxon>Muroidea</taxon>
        <taxon>Muridae</taxon>
        <taxon>Murinae</taxon>
        <taxon>Rattus</taxon>
    </lineage>
</organism>
<protein>
    <submittedName>
        <fullName evidence="1">RCG51380</fullName>
    </submittedName>
</protein>
<dbReference type="AlphaFoldDB" id="A6IZ52"/>